<reference evidence="1 2" key="1">
    <citation type="submission" date="2018-05" db="EMBL/GenBank/DDBJ databases">
        <title>Chitinophaga sp. K3CV102501T nov., isolated from isolated from a monsoon evergreen broad-leaved forest soil.</title>
        <authorList>
            <person name="Lv Y."/>
        </authorList>
    </citation>
    <scope>NUCLEOTIDE SEQUENCE [LARGE SCALE GENOMIC DNA]</scope>
    <source>
        <strain evidence="1 2">GDMCC 1.1325</strain>
    </source>
</reference>
<dbReference type="EMBL" id="QFFJ01000002">
    <property type="protein sequence ID" value="RBL90152.1"/>
    <property type="molecule type" value="Genomic_DNA"/>
</dbReference>
<evidence type="ECO:0000313" key="2">
    <source>
        <dbReference type="Proteomes" id="UP000253410"/>
    </source>
</evidence>
<evidence type="ECO:0008006" key="3">
    <source>
        <dbReference type="Google" id="ProtNLM"/>
    </source>
</evidence>
<name>A0A365XUW7_9BACT</name>
<dbReference type="OrthoDB" id="680113at2"/>
<keyword evidence="2" id="KW-1185">Reference proteome</keyword>
<dbReference type="NCBIfam" id="NF038153">
    <property type="entry name" value="lant_leader_L1a"/>
    <property type="match status" value="1"/>
</dbReference>
<dbReference type="RefSeq" id="WP_113618903.1">
    <property type="nucleotide sequence ID" value="NZ_QFFJ01000002.1"/>
</dbReference>
<dbReference type="AlphaFoldDB" id="A0A365XUW7"/>
<sequence length="67" mass="7023">MKKKQVSLSKKLTLGKSTVGALNASQQEQIAGGIPTTTVTSRINCPTVLDTCATIPVGSHLCQFCAF</sequence>
<comment type="caution">
    <text evidence="1">The sequence shown here is derived from an EMBL/GenBank/DDBJ whole genome shotgun (WGS) entry which is preliminary data.</text>
</comment>
<dbReference type="InterPro" id="IPR058238">
    <property type="entry name" value="Lant_leader_dom"/>
</dbReference>
<dbReference type="Proteomes" id="UP000253410">
    <property type="component" value="Unassembled WGS sequence"/>
</dbReference>
<evidence type="ECO:0000313" key="1">
    <source>
        <dbReference type="EMBL" id="RBL90152.1"/>
    </source>
</evidence>
<organism evidence="1 2">
    <name type="scientific">Chitinophaga flava</name>
    <dbReference type="NCBI Taxonomy" id="2259036"/>
    <lineage>
        <taxon>Bacteria</taxon>
        <taxon>Pseudomonadati</taxon>
        <taxon>Bacteroidota</taxon>
        <taxon>Chitinophagia</taxon>
        <taxon>Chitinophagales</taxon>
        <taxon>Chitinophagaceae</taxon>
        <taxon>Chitinophaga</taxon>
    </lineage>
</organism>
<protein>
    <recommendedName>
        <fullName evidence="3">Class I lanthipeptide</fullName>
    </recommendedName>
</protein>
<gene>
    <name evidence="1" type="ORF">DF182_27175</name>
</gene>
<accession>A0A365XUW7</accession>
<proteinExistence type="predicted"/>